<dbReference type="InterPro" id="IPR011990">
    <property type="entry name" value="TPR-like_helical_dom_sf"/>
</dbReference>
<dbReference type="Pfam" id="PF14559">
    <property type="entry name" value="TPR_19"/>
    <property type="match status" value="2"/>
</dbReference>
<proteinExistence type="predicted"/>
<dbReference type="SUPFAM" id="SSF52540">
    <property type="entry name" value="P-loop containing nucleoside triphosphate hydrolases"/>
    <property type="match status" value="1"/>
</dbReference>
<evidence type="ECO:0000313" key="2">
    <source>
        <dbReference type="EMBL" id="MDO6577586.1"/>
    </source>
</evidence>
<name>A0AAW7Z3R2_9ALTE</name>
<dbReference type="PANTHER" id="PTHR12788:SF10">
    <property type="entry name" value="PROTEIN-TYROSINE SULFOTRANSFERASE"/>
    <property type="match status" value="1"/>
</dbReference>
<dbReference type="InterPro" id="IPR026634">
    <property type="entry name" value="TPST-like"/>
</dbReference>
<dbReference type="AlphaFoldDB" id="A0AAW7Z3R2"/>
<comment type="caution">
    <text evidence="2">The sequence shown here is derived from an EMBL/GenBank/DDBJ whole genome shotgun (WGS) entry which is preliminary data.</text>
</comment>
<sequence length="682" mass="76893">MGVSEPTNSEGKTKQFSNVSSMSDSITEAKLLLQKKQFSNALAITSNLLTRYPDNIEALYLTAVCQRYLQQPQQALATLNTLKSYHPNYARAYQEEGHNYRLSNSQAAISAYEKAVQLNAALIASWKNLNELYRAEGQIWSADHAQNQVDYWSGMPQALVSVSSLINEDNVVKAEEICRFFLKTQPKHTEAMRLLAAIGVKHKVLDDAEFLLESCLHFDPEFHQARLDYVNVLHKRQRYEKALEQALLLRSKSPNDVRYQMAVANESQAVGEFNQAIHIYREILNQLPDNSGVLIMLGHAYKTVGETDNAVAAYQKAGACQENFGDAFWSLANLKTYSFSADEITTMQAREQASDTPFEDRFHLSFALGKAFEDAGDYSQAFSYYAKGNALKKQQLGYQAARVDAECKAQIEVCTPALFSQHAPPSNTPNPPSIQTSQATPIFIVGLPRAGSTLLEQILSSHSMVDGTMELPNIMSLSHRLNGRGGIDKPKRYPQVLAELSAEQLGKFGEEFIRDTEVYRQGAPFFIDKMPNNFRHIGLIHLILPNAIIIDARRDPMSCGFSIFKQLFAEGQEFSYNLEDIGKYYNNYVELMAHWNTTLPGKILKMQYEDIVTDFEEQVRKLLDFCGLPFEESCLNFYKTKRSVRTASAEQVRQPIYQSGMQQWKHFESDLGPLSTLVSALT</sequence>
<dbReference type="Gene3D" id="1.25.40.10">
    <property type="entry name" value="Tetratricopeptide repeat domain"/>
    <property type="match status" value="2"/>
</dbReference>
<dbReference type="GO" id="GO:0008476">
    <property type="term" value="F:protein-tyrosine sulfotransferase activity"/>
    <property type="evidence" value="ECO:0007669"/>
    <property type="project" value="InterPro"/>
</dbReference>
<gene>
    <name evidence="2" type="ORF">Q4527_09280</name>
</gene>
<accession>A0AAW7Z3R2</accession>
<reference evidence="2" key="1">
    <citation type="submission" date="2023-07" db="EMBL/GenBank/DDBJ databases">
        <title>Genome content predicts the carbon catabolic preferences of heterotrophic bacteria.</title>
        <authorList>
            <person name="Gralka M."/>
        </authorList>
    </citation>
    <scope>NUCLEOTIDE SEQUENCE</scope>
    <source>
        <strain evidence="2">F2M12</strain>
    </source>
</reference>
<dbReference type="Pfam" id="PF13469">
    <property type="entry name" value="Sulfotransfer_3"/>
    <property type="match status" value="1"/>
</dbReference>
<dbReference type="Gene3D" id="3.40.50.300">
    <property type="entry name" value="P-loop containing nucleotide triphosphate hydrolases"/>
    <property type="match status" value="1"/>
</dbReference>
<dbReference type="SMART" id="SM00028">
    <property type="entry name" value="TPR"/>
    <property type="match status" value="6"/>
</dbReference>
<dbReference type="Proteomes" id="UP001170717">
    <property type="component" value="Unassembled WGS sequence"/>
</dbReference>
<dbReference type="RefSeq" id="WP_231751147.1">
    <property type="nucleotide sequence ID" value="NZ_JAUOQI010000005.1"/>
</dbReference>
<dbReference type="EMBL" id="JAUOQI010000005">
    <property type="protein sequence ID" value="MDO6577586.1"/>
    <property type="molecule type" value="Genomic_DNA"/>
</dbReference>
<dbReference type="Pfam" id="PF13181">
    <property type="entry name" value="TPR_8"/>
    <property type="match status" value="1"/>
</dbReference>
<organism evidence="2 3">
    <name type="scientific">Alteromonas stellipolaris</name>
    <dbReference type="NCBI Taxonomy" id="233316"/>
    <lineage>
        <taxon>Bacteria</taxon>
        <taxon>Pseudomonadati</taxon>
        <taxon>Pseudomonadota</taxon>
        <taxon>Gammaproteobacteria</taxon>
        <taxon>Alteromonadales</taxon>
        <taxon>Alteromonadaceae</taxon>
        <taxon>Alteromonas/Salinimonas group</taxon>
        <taxon>Alteromonas</taxon>
    </lineage>
</organism>
<evidence type="ECO:0000256" key="1">
    <source>
        <dbReference type="ARBA" id="ARBA00022679"/>
    </source>
</evidence>
<evidence type="ECO:0000313" key="3">
    <source>
        <dbReference type="Proteomes" id="UP001170717"/>
    </source>
</evidence>
<keyword evidence="1" id="KW-0808">Transferase</keyword>
<protein>
    <submittedName>
        <fullName evidence="2">Sulfotransferase</fullName>
    </submittedName>
</protein>
<dbReference type="SUPFAM" id="SSF48452">
    <property type="entry name" value="TPR-like"/>
    <property type="match status" value="1"/>
</dbReference>
<dbReference type="PANTHER" id="PTHR12788">
    <property type="entry name" value="PROTEIN-TYROSINE SULFOTRANSFERASE 2"/>
    <property type="match status" value="1"/>
</dbReference>
<dbReference type="InterPro" id="IPR019734">
    <property type="entry name" value="TPR_rpt"/>
</dbReference>
<dbReference type="InterPro" id="IPR027417">
    <property type="entry name" value="P-loop_NTPase"/>
</dbReference>